<dbReference type="GO" id="GO:0016985">
    <property type="term" value="F:mannan endo-1,4-beta-mannosidase activity"/>
    <property type="evidence" value="ECO:0007669"/>
    <property type="project" value="UniProtKB-EC"/>
</dbReference>
<dbReference type="GO" id="GO:0005576">
    <property type="term" value="C:extracellular region"/>
    <property type="evidence" value="ECO:0007669"/>
    <property type="project" value="UniProtKB-SubCell"/>
</dbReference>
<comment type="caution">
    <text evidence="12">The sequence shown here is derived from an EMBL/GenBank/DDBJ whole genome shotgun (WGS) entry which is preliminary data.</text>
</comment>
<dbReference type="Gene3D" id="3.20.20.80">
    <property type="entry name" value="Glycosidases"/>
    <property type="match status" value="1"/>
</dbReference>
<evidence type="ECO:0000256" key="5">
    <source>
        <dbReference type="ARBA" id="ARBA00022525"/>
    </source>
</evidence>
<dbReference type="Pfam" id="PF00150">
    <property type="entry name" value="Cellulase"/>
    <property type="match status" value="1"/>
</dbReference>
<evidence type="ECO:0000313" key="13">
    <source>
        <dbReference type="Proteomes" id="UP000315522"/>
    </source>
</evidence>
<evidence type="ECO:0000256" key="2">
    <source>
        <dbReference type="ARBA" id="ARBA00004613"/>
    </source>
</evidence>
<dbReference type="AlphaFoldDB" id="A0A559LZS4"/>
<dbReference type="PANTHER" id="PTHR31451">
    <property type="match status" value="1"/>
</dbReference>
<dbReference type="PROSITE" id="PS51257">
    <property type="entry name" value="PROKAR_LIPOPROTEIN"/>
    <property type="match status" value="1"/>
</dbReference>
<organism evidence="12 13">
    <name type="scientific">Lachnellula willkommii</name>
    <dbReference type="NCBI Taxonomy" id="215461"/>
    <lineage>
        <taxon>Eukaryota</taxon>
        <taxon>Fungi</taxon>
        <taxon>Dikarya</taxon>
        <taxon>Ascomycota</taxon>
        <taxon>Pezizomycotina</taxon>
        <taxon>Leotiomycetes</taxon>
        <taxon>Helotiales</taxon>
        <taxon>Lachnaceae</taxon>
        <taxon>Lachnellula</taxon>
    </lineage>
</organism>
<dbReference type="SUPFAM" id="SSF51445">
    <property type="entry name" value="(Trans)glycosidases"/>
    <property type="match status" value="1"/>
</dbReference>
<evidence type="ECO:0000256" key="9">
    <source>
        <dbReference type="RuleBase" id="RU361153"/>
    </source>
</evidence>
<keyword evidence="8 9" id="KW-0326">Glycosidase</keyword>
<evidence type="ECO:0000256" key="6">
    <source>
        <dbReference type="ARBA" id="ARBA00022729"/>
    </source>
</evidence>
<protein>
    <recommendedName>
        <fullName evidence="4">mannan endo-1,4-beta-mannosidase</fullName>
        <ecNumber evidence="4">3.2.1.78</ecNumber>
    </recommendedName>
</protein>
<dbReference type="InterPro" id="IPR045053">
    <property type="entry name" value="MAN-like"/>
</dbReference>
<comment type="similarity">
    <text evidence="3 9">Belongs to the glycosyl hydrolase 5 (cellulase A) family.</text>
</comment>
<keyword evidence="13" id="KW-1185">Reference proteome</keyword>
<keyword evidence="6 10" id="KW-0732">Signal</keyword>
<dbReference type="InterPro" id="IPR001547">
    <property type="entry name" value="Glyco_hydro_5"/>
</dbReference>
<evidence type="ECO:0000256" key="4">
    <source>
        <dbReference type="ARBA" id="ARBA00012706"/>
    </source>
</evidence>
<dbReference type="InterPro" id="IPR017853">
    <property type="entry name" value="GH"/>
</dbReference>
<sequence>MKLSLSLIVGLGASCLSASAIEKRNSSNSWAGSDNYYLHALSSDDQATYINALKGFGAKVVRLWVTGADDGCTKSSSTNSVPAYESTIGDYQTSTLAALDSVLSQLHTAGIKAIISPHDANLLPPAGSSTGYNGIDIYGQTYGSSDAFYSSADAKAQYDARLASILNYQSPAFGKAWKDLSEVIMAFDLQNEPMIASDDKLASNDPDDWLCGRAGNMKTILGSSVSNPQPLSTIS</sequence>
<reference evidence="12 13" key="1">
    <citation type="submission" date="2018-05" db="EMBL/GenBank/DDBJ databases">
        <title>Genome sequencing and assembly of the regulated plant pathogen Lachnellula willkommii and related sister species for the development of diagnostic species identification markers.</title>
        <authorList>
            <person name="Giroux E."/>
            <person name="Bilodeau G."/>
        </authorList>
    </citation>
    <scope>NUCLEOTIDE SEQUENCE [LARGE SCALE GENOMIC DNA]</scope>
    <source>
        <strain evidence="12 13">CBS 172.35</strain>
    </source>
</reference>
<feature type="chain" id="PRO_5022112919" description="mannan endo-1,4-beta-mannosidase" evidence="10">
    <location>
        <begin position="21"/>
        <end position="235"/>
    </location>
</feature>
<feature type="signal peptide" evidence="10">
    <location>
        <begin position="1"/>
        <end position="20"/>
    </location>
</feature>
<accession>A0A559LZS4</accession>
<evidence type="ECO:0000256" key="1">
    <source>
        <dbReference type="ARBA" id="ARBA00001678"/>
    </source>
</evidence>
<dbReference type="PANTHER" id="PTHR31451:SF39">
    <property type="entry name" value="MANNAN ENDO-1,4-BETA-MANNOSIDASE 1"/>
    <property type="match status" value="1"/>
</dbReference>
<dbReference type="EMBL" id="QGML01003971">
    <property type="protein sequence ID" value="TVY86209.1"/>
    <property type="molecule type" value="Genomic_DNA"/>
</dbReference>
<evidence type="ECO:0000259" key="11">
    <source>
        <dbReference type="Pfam" id="PF00150"/>
    </source>
</evidence>
<keyword evidence="7 9" id="KW-0378">Hydrolase</keyword>
<evidence type="ECO:0000256" key="10">
    <source>
        <dbReference type="SAM" id="SignalP"/>
    </source>
</evidence>
<comment type="subcellular location">
    <subcellularLocation>
        <location evidence="2">Secreted</location>
    </subcellularLocation>
</comment>
<evidence type="ECO:0000256" key="8">
    <source>
        <dbReference type="ARBA" id="ARBA00023295"/>
    </source>
</evidence>
<evidence type="ECO:0000256" key="7">
    <source>
        <dbReference type="ARBA" id="ARBA00022801"/>
    </source>
</evidence>
<evidence type="ECO:0000313" key="12">
    <source>
        <dbReference type="EMBL" id="TVY86209.1"/>
    </source>
</evidence>
<comment type="catalytic activity">
    <reaction evidence="1">
        <text>Random hydrolysis of (1-&gt;4)-beta-D-mannosidic linkages in mannans, galactomannans and glucomannans.</text>
        <dbReference type="EC" id="3.2.1.78"/>
    </reaction>
</comment>
<dbReference type="EC" id="3.2.1.78" evidence="4"/>
<feature type="domain" description="Glycoside hydrolase family 5" evidence="11">
    <location>
        <begin position="39"/>
        <end position="195"/>
    </location>
</feature>
<name>A0A559LZS4_9HELO</name>
<keyword evidence="5" id="KW-0964">Secreted</keyword>
<gene>
    <name evidence="12" type="primary">MAN1</name>
    <name evidence="12" type="ORF">LAWI1_G006761</name>
</gene>
<dbReference type="GO" id="GO:0046355">
    <property type="term" value="P:mannan catabolic process"/>
    <property type="evidence" value="ECO:0007669"/>
    <property type="project" value="UniProtKB-ARBA"/>
</dbReference>
<proteinExistence type="inferred from homology"/>
<evidence type="ECO:0000256" key="3">
    <source>
        <dbReference type="ARBA" id="ARBA00005641"/>
    </source>
</evidence>
<dbReference type="Proteomes" id="UP000315522">
    <property type="component" value="Unassembled WGS sequence"/>
</dbReference>